<comment type="similarity">
    <text evidence="1 4">Belongs to the frataxin family.</text>
</comment>
<dbReference type="PROSITE" id="PS01344">
    <property type="entry name" value="FRATAXIN_1"/>
    <property type="match status" value="1"/>
</dbReference>
<evidence type="ECO:0000313" key="6">
    <source>
        <dbReference type="Proteomes" id="UP001455709"/>
    </source>
</evidence>
<keyword evidence="2 4" id="KW-0479">Metal-binding</keyword>
<keyword evidence="6" id="KW-1185">Reference proteome</keyword>
<organism evidence="5 6">
    <name type="scientific">Chromobacterium vaccinii</name>
    <dbReference type="NCBI Taxonomy" id="1108595"/>
    <lineage>
        <taxon>Bacteria</taxon>
        <taxon>Pseudomonadati</taxon>
        <taxon>Pseudomonadota</taxon>
        <taxon>Betaproteobacteria</taxon>
        <taxon>Neisseriales</taxon>
        <taxon>Chromobacteriaceae</taxon>
        <taxon>Chromobacterium</taxon>
    </lineage>
</organism>
<sequence length="106" mass="11788">MMTESEFLQLSDDIFDRIEQSIDQHGLDADTLRQGNVLEIEFDSGEKVIVNRHAVNQEMWIAAKSGGYHFSRRGEAWIASRDGAEFYATLAEAIRAGSGEAFSFAG</sequence>
<protein>
    <recommendedName>
        <fullName evidence="4">Iron-sulfur cluster assembly protein CyaY</fullName>
    </recommendedName>
</protein>
<dbReference type="InterPro" id="IPR047584">
    <property type="entry name" value="CyaY"/>
</dbReference>
<evidence type="ECO:0000313" key="5">
    <source>
        <dbReference type="EMBL" id="MEO2217006.1"/>
    </source>
</evidence>
<dbReference type="NCBIfam" id="TIGR03421">
    <property type="entry name" value="FeS_CyaY"/>
    <property type="match status" value="1"/>
</dbReference>
<dbReference type="InterPro" id="IPR036524">
    <property type="entry name" value="Frataxin/CyaY_sf"/>
</dbReference>
<dbReference type="EMBL" id="JBDOJC010000001">
    <property type="protein sequence ID" value="MEO2217006.1"/>
    <property type="molecule type" value="Genomic_DNA"/>
</dbReference>
<dbReference type="Gene3D" id="3.30.920.10">
    <property type="entry name" value="Frataxin/CyaY"/>
    <property type="match status" value="1"/>
</dbReference>
<name>A0ABV0FA93_9NEIS</name>
<dbReference type="Proteomes" id="UP001455709">
    <property type="component" value="Unassembled WGS sequence"/>
</dbReference>
<evidence type="ECO:0000256" key="1">
    <source>
        <dbReference type="ARBA" id="ARBA00008183"/>
    </source>
</evidence>
<dbReference type="InterPro" id="IPR020895">
    <property type="entry name" value="Frataxin_CS"/>
</dbReference>
<accession>A0ABV0FA93</accession>
<proteinExistence type="inferred from homology"/>
<evidence type="ECO:0000256" key="2">
    <source>
        <dbReference type="ARBA" id="ARBA00022723"/>
    </source>
</evidence>
<dbReference type="HAMAP" id="MF_00142">
    <property type="entry name" value="CyaY"/>
    <property type="match status" value="1"/>
</dbReference>
<reference evidence="5 6" key="1">
    <citation type="submission" date="2024-05" db="EMBL/GenBank/DDBJ databases">
        <authorList>
            <person name="De Oliveira J.P."/>
            <person name="Noriler S.A."/>
            <person name="De Oliveira A.G."/>
            <person name="Sipoli D.S."/>
        </authorList>
    </citation>
    <scope>NUCLEOTIDE SEQUENCE [LARGE SCALE GENOMIC DNA]</scope>
    <source>
        <strain evidence="5 6">LABIM189</strain>
    </source>
</reference>
<comment type="caution">
    <text evidence="5">The sequence shown here is derived from an EMBL/GenBank/DDBJ whole genome shotgun (WGS) entry which is preliminary data.</text>
</comment>
<keyword evidence="3 4" id="KW-0408">Iron</keyword>
<dbReference type="PROSITE" id="PS50810">
    <property type="entry name" value="FRATAXIN_2"/>
    <property type="match status" value="1"/>
</dbReference>
<comment type="function">
    <text evidence="4">Involved in iron-sulfur (Fe-S) cluster assembly. May act as a regulator of Fe-S biogenesis.</text>
</comment>
<evidence type="ECO:0000256" key="4">
    <source>
        <dbReference type="HAMAP-Rule" id="MF_00142"/>
    </source>
</evidence>
<dbReference type="SMART" id="SM01219">
    <property type="entry name" value="Frataxin_Cyay"/>
    <property type="match status" value="1"/>
</dbReference>
<evidence type="ECO:0000256" key="3">
    <source>
        <dbReference type="ARBA" id="ARBA00023004"/>
    </source>
</evidence>
<gene>
    <name evidence="4 5" type="primary">cyaY</name>
    <name evidence="5" type="ORF">ABGV49_08095</name>
</gene>
<dbReference type="Pfam" id="PF01491">
    <property type="entry name" value="Frataxin_Cyay"/>
    <property type="match status" value="1"/>
</dbReference>
<dbReference type="SUPFAM" id="SSF55387">
    <property type="entry name" value="Frataxin/Nqo15-like"/>
    <property type="match status" value="1"/>
</dbReference>
<dbReference type="InterPro" id="IPR002908">
    <property type="entry name" value="Frataxin/CyaY"/>
</dbReference>
<dbReference type="RefSeq" id="WP_347372312.1">
    <property type="nucleotide sequence ID" value="NZ_JBDOJC010000001.1"/>
</dbReference>